<name>A0A7X2XV41_9LACO</name>
<evidence type="ECO:0000256" key="4">
    <source>
        <dbReference type="RuleBase" id="RU003719"/>
    </source>
</evidence>
<dbReference type="SUPFAM" id="SSF51735">
    <property type="entry name" value="NAD(P)-binding Rossmann-fold domains"/>
    <property type="match status" value="1"/>
</dbReference>
<dbReference type="Proteomes" id="UP000466388">
    <property type="component" value="Unassembled WGS sequence"/>
</dbReference>
<keyword evidence="8" id="KW-1185">Reference proteome</keyword>
<dbReference type="InterPro" id="IPR058205">
    <property type="entry name" value="D-LDH-like"/>
</dbReference>
<dbReference type="Pfam" id="PF02826">
    <property type="entry name" value="2-Hacid_dh_C"/>
    <property type="match status" value="1"/>
</dbReference>
<dbReference type="InterPro" id="IPR006140">
    <property type="entry name" value="D-isomer_DH_NAD-bd"/>
</dbReference>
<dbReference type="Gene3D" id="3.40.50.720">
    <property type="entry name" value="NAD(P)-binding Rossmann-like Domain"/>
    <property type="match status" value="2"/>
</dbReference>
<evidence type="ECO:0000256" key="1">
    <source>
        <dbReference type="ARBA" id="ARBA00005854"/>
    </source>
</evidence>
<dbReference type="GO" id="GO:0008720">
    <property type="term" value="F:D-lactate dehydrogenase (NAD+) activity"/>
    <property type="evidence" value="ECO:0007669"/>
    <property type="project" value="TreeGrafter"/>
</dbReference>
<feature type="domain" description="D-isomer specific 2-hydroxyacid dehydrogenase catalytic" evidence="5">
    <location>
        <begin position="5"/>
        <end position="333"/>
    </location>
</feature>
<evidence type="ECO:0000256" key="3">
    <source>
        <dbReference type="ARBA" id="ARBA00023027"/>
    </source>
</evidence>
<evidence type="ECO:0000256" key="2">
    <source>
        <dbReference type="ARBA" id="ARBA00023002"/>
    </source>
</evidence>
<reference evidence="7 8" key="1">
    <citation type="submission" date="2019-11" db="EMBL/GenBank/DDBJ databases">
        <title>Lactobacillus sp. nov. CRM56-3, isolated from fermented tea leaves.</title>
        <authorList>
            <person name="Phuengjayaem S."/>
            <person name="Tanasupawat S."/>
        </authorList>
    </citation>
    <scope>NUCLEOTIDE SEQUENCE [LARGE SCALE GENOMIC DNA]</scope>
    <source>
        <strain evidence="7 8">CRM56-3</strain>
    </source>
</reference>
<dbReference type="InterPro" id="IPR006139">
    <property type="entry name" value="D-isomer_2_OHA_DH_cat_dom"/>
</dbReference>
<comment type="caution">
    <text evidence="7">The sequence shown here is derived from an EMBL/GenBank/DDBJ whole genome shotgun (WGS) entry which is preliminary data.</text>
</comment>
<evidence type="ECO:0000313" key="8">
    <source>
        <dbReference type="Proteomes" id="UP000466388"/>
    </source>
</evidence>
<sequence length="334" mass="37560">MTKILAFHVRDDEQEFIDQWSKEHQIQVDSIPLPIELHDNNIEKVKGYDGLIYKQRSVLSNNESFYQKLHEYGIQQIATRSVGIDTINLEFAKKNHIRVTNVPSYSPEAVAEMALTQAMQLVRHIPQLSARLRDNNYFIEGLRSRELTELTVGIIGVGRIGGTLARIFHLLGATVIGNDIRPPREDMRGVLTYVSKEELYKRADIISIHVWGGADNAHLIGKDQFAQFKPSAFFINDSRGFVVDTDALVTALKEKQLAAAAIDVVEKETSIFNHSFDGDETPVPAYNELKKMPNVLLTPHSAFFTDHAVKNMVMQALDDTLTIIQGGVSPHEIQ</sequence>
<dbReference type="EMBL" id="WNJO01000002">
    <property type="protein sequence ID" value="MTV81625.1"/>
    <property type="molecule type" value="Genomic_DNA"/>
</dbReference>
<evidence type="ECO:0000259" key="6">
    <source>
        <dbReference type="Pfam" id="PF02826"/>
    </source>
</evidence>
<dbReference type="AlphaFoldDB" id="A0A7X2XV41"/>
<dbReference type="GO" id="GO:0051287">
    <property type="term" value="F:NAD binding"/>
    <property type="evidence" value="ECO:0007669"/>
    <property type="project" value="InterPro"/>
</dbReference>
<keyword evidence="3" id="KW-0520">NAD</keyword>
<evidence type="ECO:0000259" key="5">
    <source>
        <dbReference type="Pfam" id="PF00389"/>
    </source>
</evidence>
<keyword evidence="2 4" id="KW-0560">Oxidoreductase</keyword>
<dbReference type="PANTHER" id="PTHR43026:SF1">
    <property type="entry name" value="2-HYDROXYACID DEHYDROGENASE HOMOLOG 1-RELATED"/>
    <property type="match status" value="1"/>
</dbReference>
<dbReference type="Pfam" id="PF00389">
    <property type="entry name" value="2-Hacid_dh"/>
    <property type="match status" value="1"/>
</dbReference>
<protein>
    <submittedName>
        <fullName evidence="7">D-2-hydroxyacid dehydrogenase</fullName>
    </submittedName>
</protein>
<feature type="domain" description="D-isomer specific 2-hydroxyacid dehydrogenase NAD-binding" evidence="6">
    <location>
        <begin position="116"/>
        <end position="302"/>
    </location>
</feature>
<proteinExistence type="inferred from homology"/>
<dbReference type="RefSeq" id="WP_155430898.1">
    <property type="nucleotide sequence ID" value="NZ_WNJO01000002.1"/>
</dbReference>
<organism evidence="7 8">
    <name type="scientific">Secundilactobacillus folii</name>
    <dbReference type="NCBI Taxonomy" id="2678357"/>
    <lineage>
        <taxon>Bacteria</taxon>
        <taxon>Bacillati</taxon>
        <taxon>Bacillota</taxon>
        <taxon>Bacilli</taxon>
        <taxon>Lactobacillales</taxon>
        <taxon>Lactobacillaceae</taxon>
        <taxon>Secundilactobacillus</taxon>
    </lineage>
</organism>
<dbReference type="InterPro" id="IPR029753">
    <property type="entry name" value="D-isomer_DH_CS"/>
</dbReference>
<comment type="similarity">
    <text evidence="1 4">Belongs to the D-isomer specific 2-hydroxyacid dehydrogenase family.</text>
</comment>
<evidence type="ECO:0000313" key="7">
    <source>
        <dbReference type="EMBL" id="MTV81625.1"/>
    </source>
</evidence>
<accession>A0A7X2XV41</accession>
<dbReference type="PANTHER" id="PTHR43026">
    <property type="entry name" value="2-HYDROXYACID DEHYDROGENASE HOMOLOG 1-RELATED"/>
    <property type="match status" value="1"/>
</dbReference>
<dbReference type="PROSITE" id="PS00671">
    <property type="entry name" value="D_2_HYDROXYACID_DH_3"/>
    <property type="match status" value="1"/>
</dbReference>
<dbReference type="SUPFAM" id="SSF52283">
    <property type="entry name" value="Formate/glycerate dehydrogenase catalytic domain-like"/>
    <property type="match status" value="1"/>
</dbReference>
<gene>
    <name evidence="7" type="ORF">GM612_03010</name>
</gene>
<dbReference type="CDD" id="cd12186">
    <property type="entry name" value="LDH"/>
    <property type="match status" value="1"/>
</dbReference>
<dbReference type="InterPro" id="IPR036291">
    <property type="entry name" value="NAD(P)-bd_dom_sf"/>
</dbReference>